<comment type="catalytic activity">
    <reaction evidence="9">
        <text>L-seryl-[protein] + ATP = O-phospho-L-seryl-[protein] + ADP + H(+)</text>
        <dbReference type="Rhea" id="RHEA:17989"/>
        <dbReference type="Rhea" id="RHEA-COMP:9863"/>
        <dbReference type="Rhea" id="RHEA-COMP:11604"/>
        <dbReference type="ChEBI" id="CHEBI:15378"/>
        <dbReference type="ChEBI" id="CHEBI:29999"/>
        <dbReference type="ChEBI" id="CHEBI:30616"/>
        <dbReference type="ChEBI" id="CHEBI:83421"/>
        <dbReference type="ChEBI" id="CHEBI:456216"/>
        <dbReference type="EC" id="2.7.11.1"/>
    </reaction>
</comment>
<dbReference type="AlphaFoldDB" id="A0AAV5WWB0"/>
<keyword evidence="14" id="KW-1185">Reference proteome</keyword>
<dbReference type="PROSITE" id="PS00108">
    <property type="entry name" value="PROTEIN_KINASE_ST"/>
    <property type="match status" value="1"/>
</dbReference>
<feature type="region of interest" description="Disordered" evidence="11">
    <location>
        <begin position="531"/>
        <end position="580"/>
    </location>
</feature>
<dbReference type="GO" id="GO:0050321">
    <property type="term" value="F:tau-protein kinase activity"/>
    <property type="evidence" value="ECO:0007669"/>
    <property type="project" value="TreeGrafter"/>
</dbReference>
<dbReference type="GO" id="GO:0035556">
    <property type="term" value="P:intracellular signal transduction"/>
    <property type="evidence" value="ECO:0007669"/>
    <property type="project" value="TreeGrafter"/>
</dbReference>
<evidence type="ECO:0000256" key="7">
    <source>
        <dbReference type="ARBA" id="ARBA00022840"/>
    </source>
</evidence>
<dbReference type="CDD" id="cd14003">
    <property type="entry name" value="STKc_AMPK-like"/>
    <property type="match status" value="1"/>
</dbReference>
<keyword evidence="4" id="KW-0808">Transferase</keyword>
<evidence type="ECO:0000256" key="4">
    <source>
        <dbReference type="ARBA" id="ARBA00022679"/>
    </source>
</evidence>
<feature type="compositionally biased region" description="Basic and acidic residues" evidence="11">
    <location>
        <begin position="707"/>
        <end position="716"/>
    </location>
</feature>
<reference evidence="13" key="1">
    <citation type="submission" date="2023-10" db="EMBL/GenBank/DDBJ databases">
        <title>Genome assembly of Pristionchus species.</title>
        <authorList>
            <person name="Yoshida K."/>
            <person name="Sommer R.J."/>
        </authorList>
    </citation>
    <scope>NUCLEOTIDE SEQUENCE</scope>
    <source>
        <strain evidence="13">RS5133</strain>
    </source>
</reference>
<accession>A0AAV5WWB0</accession>
<evidence type="ECO:0000256" key="10">
    <source>
        <dbReference type="PROSITE-ProRule" id="PRU10141"/>
    </source>
</evidence>
<comment type="catalytic activity">
    <reaction evidence="8">
        <text>L-threonyl-[protein] + ATP = O-phospho-L-threonyl-[protein] + ADP + H(+)</text>
        <dbReference type="Rhea" id="RHEA:46608"/>
        <dbReference type="Rhea" id="RHEA-COMP:11060"/>
        <dbReference type="Rhea" id="RHEA-COMP:11605"/>
        <dbReference type="ChEBI" id="CHEBI:15378"/>
        <dbReference type="ChEBI" id="CHEBI:30013"/>
        <dbReference type="ChEBI" id="CHEBI:30616"/>
        <dbReference type="ChEBI" id="CHEBI:61977"/>
        <dbReference type="ChEBI" id="CHEBI:456216"/>
        <dbReference type="EC" id="2.7.11.1"/>
    </reaction>
</comment>
<evidence type="ECO:0000259" key="12">
    <source>
        <dbReference type="PROSITE" id="PS50011"/>
    </source>
</evidence>
<evidence type="ECO:0000256" key="11">
    <source>
        <dbReference type="SAM" id="MobiDB-lite"/>
    </source>
</evidence>
<dbReference type="PROSITE" id="PS00107">
    <property type="entry name" value="PROTEIN_KINASE_ATP"/>
    <property type="match status" value="1"/>
</dbReference>
<organism evidence="13 14">
    <name type="scientific">Pristionchus fissidentatus</name>
    <dbReference type="NCBI Taxonomy" id="1538716"/>
    <lineage>
        <taxon>Eukaryota</taxon>
        <taxon>Metazoa</taxon>
        <taxon>Ecdysozoa</taxon>
        <taxon>Nematoda</taxon>
        <taxon>Chromadorea</taxon>
        <taxon>Rhabditida</taxon>
        <taxon>Rhabditina</taxon>
        <taxon>Diplogasteromorpha</taxon>
        <taxon>Diplogasteroidea</taxon>
        <taxon>Neodiplogasteridae</taxon>
        <taxon>Pristionchus</taxon>
    </lineage>
</organism>
<dbReference type="Pfam" id="PF00069">
    <property type="entry name" value="Pkinase"/>
    <property type="match status" value="1"/>
</dbReference>
<dbReference type="InterPro" id="IPR008271">
    <property type="entry name" value="Ser/Thr_kinase_AS"/>
</dbReference>
<gene>
    <name evidence="13" type="ORF">PFISCL1PPCAC_27709</name>
</gene>
<feature type="region of interest" description="Disordered" evidence="11">
    <location>
        <begin position="615"/>
        <end position="656"/>
    </location>
</feature>
<evidence type="ECO:0000256" key="6">
    <source>
        <dbReference type="ARBA" id="ARBA00022777"/>
    </source>
</evidence>
<dbReference type="Proteomes" id="UP001432322">
    <property type="component" value="Unassembled WGS sequence"/>
</dbReference>
<dbReference type="InterPro" id="IPR011009">
    <property type="entry name" value="Kinase-like_dom_sf"/>
</dbReference>
<dbReference type="PROSITE" id="PS50011">
    <property type="entry name" value="PROTEIN_KINASE_DOM"/>
    <property type="match status" value="1"/>
</dbReference>
<feature type="domain" description="Protein kinase" evidence="12">
    <location>
        <begin position="105"/>
        <end position="358"/>
    </location>
</feature>
<feature type="compositionally biased region" description="Basic and acidic residues" evidence="11">
    <location>
        <begin position="647"/>
        <end position="656"/>
    </location>
</feature>
<dbReference type="GO" id="GO:0005737">
    <property type="term" value="C:cytoplasm"/>
    <property type="evidence" value="ECO:0007669"/>
    <property type="project" value="TreeGrafter"/>
</dbReference>
<comment type="caution">
    <text evidence="13">The sequence shown here is derived from an EMBL/GenBank/DDBJ whole genome shotgun (WGS) entry which is preliminary data.</text>
</comment>
<keyword evidence="6" id="KW-0418">Kinase</keyword>
<dbReference type="FunFam" id="3.30.200.20:FF:000003">
    <property type="entry name" value="Non-specific serine/threonine protein kinase"/>
    <property type="match status" value="1"/>
</dbReference>
<keyword evidence="3" id="KW-0723">Serine/threonine-protein kinase</keyword>
<evidence type="ECO:0000256" key="8">
    <source>
        <dbReference type="ARBA" id="ARBA00047899"/>
    </source>
</evidence>
<feature type="region of interest" description="Disordered" evidence="11">
    <location>
        <begin position="669"/>
        <end position="716"/>
    </location>
</feature>
<evidence type="ECO:0000256" key="2">
    <source>
        <dbReference type="ARBA" id="ARBA00012513"/>
    </source>
</evidence>
<feature type="binding site" evidence="10">
    <location>
        <position position="138"/>
    </location>
    <ligand>
        <name>ATP</name>
        <dbReference type="ChEBI" id="CHEBI:30616"/>
    </ligand>
</feature>
<dbReference type="Gene3D" id="1.10.510.10">
    <property type="entry name" value="Transferase(Phosphotransferase) domain 1"/>
    <property type="match status" value="1"/>
</dbReference>
<dbReference type="SUPFAM" id="SSF56112">
    <property type="entry name" value="Protein kinase-like (PK-like)"/>
    <property type="match status" value="1"/>
</dbReference>
<name>A0AAV5WWB0_9BILA</name>
<dbReference type="EC" id="2.7.11.1" evidence="2"/>
<evidence type="ECO:0000256" key="9">
    <source>
        <dbReference type="ARBA" id="ARBA00048679"/>
    </source>
</evidence>
<evidence type="ECO:0000256" key="3">
    <source>
        <dbReference type="ARBA" id="ARBA00022527"/>
    </source>
</evidence>
<feature type="non-terminal residue" evidence="13">
    <location>
        <position position="716"/>
    </location>
</feature>
<evidence type="ECO:0000256" key="5">
    <source>
        <dbReference type="ARBA" id="ARBA00022741"/>
    </source>
</evidence>
<dbReference type="PANTHER" id="PTHR24346">
    <property type="entry name" value="MAP/MICROTUBULE AFFINITY-REGULATING KINASE"/>
    <property type="match status" value="1"/>
</dbReference>
<dbReference type="GO" id="GO:0000226">
    <property type="term" value="P:microtubule cytoskeleton organization"/>
    <property type="evidence" value="ECO:0007669"/>
    <property type="project" value="TreeGrafter"/>
</dbReference>
<dbReference type="FunFam" id="1.10.510.10:FF:000571">
    <property type="entry name" value="Maternal embryonic leucine zipper kinase"/>
    <property type="match status" value="1"/>
</dbReference>
<proteinExistence type="predicted"/>
<dbReference type="SMART" id="SM00220">
    <property type="entry name" value="S_TKc"/>
    <property type="match status" value="1"/>
</dbReference>
<dbReference type="InterPro" id="IPR017441">
    <property type="entry name" value="Protein_kinase_ATP_BS"/>
</dbReference>
<keyword evidence="5 10" id="KW-0547">Nucleotide-binding</keyword>
<sequence length="716" mass="81368">MEALPLRPLPPISSIYDSSHQGLDWNNTVTHHQPEGQMDFSNAANYAPPVYDYTQHFDPTLTQGQLAPEVVGSSVSQSMPRICSLDSAISLSSLQEMKTRQIGLYTLHEKIGIGMYGAVRRAVHKVTKTEVAIKIIKKNALRPHKNALIRVYREIEVQKRLNHPYVLDIFQVMETDEKIYLVTELCRGGELFNLIQKRKRLSDQEARKYFYQLLLAIQYCHDRGVVHRDIKAENLLLDEFGSIKLADFGFSNFFTDSGMLGTFCGSPQYAAPEVFLGKKYHGPQLDVWSMGVILHVFLTGRTPFEGRNFQQIQERVLYGPIEYPFFVSPEAAQLMNLMMNRKADQRATLRQVMNHRWLKCDDIPRSIRTELEVYHYIIDLISKDPSKECMTELGITETQMRESANRFDNVDGLNRLLVKEYRTRRMRKVWRDPGTINAIIAASLLRAEGKPRVVPVERIDGVPVNIELSAREMTIDQEADNRTGWTKFLPGPEEYPYDQFTEEEQLEKEQDLKEFEKAMDDKRLDVVESLPHPSRSAEIPNFEEAQLTKPSRVDKKFESVDSSEGYGGTGDTSAMSTISPSLSSMVAPDLRRMPSDVCSRMGALDIKRRSIAEVGEPAPLPKRPSLPECLSSSGGIGAHRGALKLADPPKKKGERKNFFELMRLKKNKAHRTDRNCRLENGLASTRPNWFLPPPSLPEGGSFDDTEEIKSNEETNG</sequence>
<protein>
    <recommendedName>
        <fullName evidence="2">non-specific serine/threonine protein kinase</fullName>
        <ecNumber evidence="2">2.7.11.1</ecNumber>
    </recommendedName>
</protein>
<dbReference type="EMBL" id="BTSY01000007">
    <property type="protein sequence ID" value="GMT36412.1"/>
    <property type="molecule type" value="Genomic_DNA"/>
</dbReference>
<dbReference type="GO" id="GO:0005524">
    <property type="term" value="F:ATP binding"/>
    <property type="evidence" value="ECO:0007669"/>
    <property type="project" value="UniProtKB-UniRule"/>
</dbReference>
<evidence type="ECO:0000313" key="14">
    <source>
        <dbReference type="Proteomes" id="UP001432322"/>
    </source>
</evidence>
<comment type="cofactor">
    <cofactor evidence="1">
        <name>Mg(2+)</name>
        <dbReference type="ChEBI" id="CHEBI:18420"/>
    </cofactor>
</comment>
<dbReference type="InterPro" id="IPR000719">
    <property type="entry name" value="Prot_kinase_dom"/>
</dbReference>
<feature type="compositionally biased region" description="Polar residues" evidence="11">
    <location>
        <begin position="571"/>
        <end position="580"/>
    </location>
</feature>
<evidence type="ECO:0000256" key="1">
    <source>
        <dbReference type="ARBA" id="ARBA00001946"/>
    </source>
</evidence>
<keyword evidence="7 10" id="KW-0067">ATP-binding</keyword>
<dbReference type="PANTHER" id="PTHR24346:SF42">
    <property type="entry name" value="SERINE_THREONINE-PROTEIN KINASE SIK3"/>
    <property type="match status" value="1"/>
</dbReference>
<evidence type="ECO:0000313" key="13">
    <source>
        <dbReference type="EMBL" id="GMT36412.1"/>
    </source>
</evidence>